<dbReference type="EMBL" id="JBHMBS010000022">
    <property type="protein sequence ID" value="MFB9680373.1"/>
    <property type="molecule type" value="Genomic_DNA"/>
</dbReference>
<name>A0ABV5TS28_9ACTN</name>
<dbReference type="Proteomes" id="UP001589610">
    <property type="component" value="Unassembled WGS sequence"/>
</dbReference>
<dbReference type="Pfam" id="PF02754">
    <property type="entry name" value="CCG"/>
    <property type="match status" value="2"/>
</dbReference>
<reference evidence="2 3" key="1">
    <citation type="submission" date="2024-09" db="EMBL/GenBank/DDBJ databases">
        <authorList>
            <person name="Sun Q."/>
            <person name="Mori K."/>
        </authorList>
    </citation>
    <scope>NUCLEOTIDE SEQUENCE [LARGE SCALE GENOMIC DNA]</scope>
    <source>
        <strain evidence="2 3">JCM 3028</strain>
    </source>
</reference>
<organism evidence="2 3">
    <name type="scientific">Streptosporangium vulgare</name>
    <dbReference type="NCBI Taxonomy" id="46190"/>
    <lineage>
        <taxon>Bacteria</taxon>
        <taxon>Bacillati</taxon>
        <taxon>Actinomycetota</taxon>
        <taxon>Actinomycetes</taxon>
        <taxon>Streptosporangiales</taxon>
        <taxon>Streptosporangiaceae</taxon>
        <taxon>Streptosporangium</taxon>
    </lineage>
</organism>
<dbReference type="PANTHER" id="PTHR30296">
    <property type="entry name" value="UNCHARACTERIZED PROTEIN YKGE"/>
    <property type="match status" value="1"/>
</dbReference>
<accession>A0ABV5TS28</accession>
<evidence type="ECO:0000259" key="1">
    <source>
        <dbReference type="Pfam" id="PF02754"/>
    </source>
</evidence>
<comment type="caution">
    <text evidence="2">The sequence shown here is derived from an EMBL/GenBank/DDBJ whole genome shotgun (WGS) entry which is preliminary data.</text>
</comment>
<protein>
    <submittedName>
        <fullName evidence="2">(Fe-S)-binding protein</fullName>
    </submittedName>
</protein>
<keyword evidence="3" id="KW-1185">Reference proteome</keyword>
<dbReference type="PANTHER" id="PTHR30296:SF0">
    <property type="entry name" value="LACTATE UTILIZATION PROTEIN A"/>
    <property type="match status" value="1"/>
</dbReference>
<evidence type="ECO:0000313" key="2">
    <source>
        <dbReference type="EMBL" id="MFB9680373.1"/>
    </source>
</evidence>
<feature type="domain" description="Cysteine-rich" evidence="1">
    <location>
        <begin position="3"/>
        <end position="83"/>
    </location>
</feature>
<evidence type="ECO:0000313" key="3">
    <source>
        <dbReference type="Proteomes" id="UP001589610"/>
    </source>
</evidence>
<proteinExistence type="predicted"/>
<gene>
    <name evidence="2" type="ORF">ACFFRH_33260</name>
</gene>
<sequence>MRVALFITCVNDTLFPGTGRAVVTLLRRLGCDVEFPRAQTCCGQMHVNTGYPEEGRRLARHFVDVFAGYDAVVAPSGSCAAMVREQYPRLARASASRTSAPRASATRASASAAPVMAGSGAAGGLIAGTAETTGTTGTTGTSGIVEGVATEDAPGSFAAEVAEMVPKVYDLSEFLVDVLGVTDVGAYFPHKVTYHPTCHSMRILRVGDRPTRLLEQVRGLELVPLPGADECCGFGGTFAVKNPAISAAMCADKVHNVATTGAEVLCAADNSCLMHIGGTLKRQRAGVRIMHLAEILAATEAAR</sequence>
<feature type="domain" description="Cysteine-rich" evidence="1">
    <location>
        <begin position="192"/>
        <end position="276"/>
    </location>
</feature>
<dbReference type="RefSeq" id="WP_344750172.1">
    <property type="nucleotide sequence ID" value="NZ_BAAAWW010000221.1"/>
</dbReference>
<dbReference type="InterPro" id="IPR004017">
    <property type="entry name" value="Cys_rich_dom"/>
</dbReference>